<dbReference type="SMART" id="SM00181">
    <property type="entry name" value="EGF"/>
    <property type="match status" value="2"/>
</dbReference>
<dbReference type="InterPro" id="IPR008271">
    <property type="entry name" value="Ser/Thr_kinase_AS"/>
</dbReference>
<feature type="chain" id="PRO_5046730480" evidence="15">
    <location>
        <begin position="24"/>
        <end position="779"/>
    </location>
</feature>
<dbReference type="CDD" id="cd14066">
    <property type="entry name" value="STKc_IRAK"/>
    <property type="match status" value="1"/>
</dbReference>
<proteinExistence type="predicted"/>
<evidence type="ECO:0000256" key="11">
    <source>
        <dbReference type="ARBA" id="ARBA00047558"/>
    </source>
</evidence>
<evidence type="ECO:0000259" key="17">
    <source>
        <dbReference type="PROSITE" id="PS50026"/>
    </source>
</evidence>
<evidence type="ECO:0000256" key="3">
    <source>
        <dbReference type="ARBA" id="ARBA00022536"/>
    </source>
</evidence>
<dbReference type="PROSITE" id="PS00010">
    <property type="entry name" value="ASX_HYDROXYL"/>
    <property type="match status" value="1"/>
</dbReference>
<evidence type="ECO:0000256" key="10">
    <source>
        <dbReference type="ARBA" id="ARBA00023180"/>
    </source>
</evidence>
<keyword evidence="10" id="KW-0325">Glycoprotein</keyword>
<accession>A0ABM4VQP0</accession>
<comment type="caution">
    <text evidence="13">Lacks conserved residue(s) required for the propagation of feature annotation.</text>
</comment>
<dbReference type="Pfam" id="PF13947">
    <property type="entry name" value="GUB_WAK_bind"/>
    <property type="match status" value="1"/>
</dbReference>
<dbReference type="CDD" id="cd00054">
    <property type="entry name" value="EGF_CA"/>
    <property type="match status" value="2"/>
</dbReference>
<keyword evidence="4" id="KW-0808">Transferase</keyword>
<evidence type="ECO:0000256" key="1">
    <source>
        <dbReference type="ARBA" id="ARBA00004479"/>
    </source>
</evidence>
<dbReference type="InterPro" id="IPR000742">
    <property type="entry name" value="EGF"/>
</dbReference>
<dbReference type="RefSeq" id="XP_071921857.1">
    <property type="nucleotide sequence ID" value="XM_072065756.1"/>
</dbReference>
<evidence type="ECO:0000256" key="8">
    <source>
        <dbReference type="ARBA" id="ARBA00022840"/>
    </source>
</evidence>
<dbReference type="SMART" id="SM00179">
    <property type="entry name" value="EGF_CA"/>
    <property type="match status" value="2"/>
</dbReference>
<evidence type="ECO:0000256" key="4">
    <source>
        <dbReference type="ARBA" id="ARBA00022679"/>
    </source>
</evidence>
<keyword evidence="3 13" id="KW-0245">EGF-like domain</keyword>
<name>A0ABM4VQP0_COFAR</name>
<dbReference type="PANTHER" id="PTHR27005">
    <property type="entry name" value="WALL-ASSOCIATED RECEPTOR KINASE-LIKE 21"/>
    <property type="match status" value="1"/>
</dbReference>
<dbReference type="InterPro" id="IPR001881">
    <property type="entry name" value="EGF-like_Ca-bd_dom"/>
</dbReference>
<evidence type="ECO:0000256" key="6">
    <source>
        <dbReference type="ARBA" id="ARBA00022741"/>
    </source>
</evidence>
<keyword evidence="5 15" id="KW-0732">Signal</keyword>
<keyword evidence="6" id="KW-0547">Nucleotide-binding</keyword>
<dbReference type="InterPro" id="IPR000152">
    <property type="entry name" value="EGF-type_Asp/Asn_hydroxyl_site"/>
</dbReference>
<feature type="domain" description="Protein kinase" evidence="16">
    <location>
        <begin position="464"/>
        <end position="736"/>
    </location>
</feature>
<evidence type="ECO:0000259" key="16">
    <source>
        <dbReference type="PROSITE" id="PS50011"/>
    </source>
</evidence>
<dbReference type="InterPro" id="IPR045274">
    <property type="entry name" value="WAK-like"/>
</dbReference>
<sequence length="779" mass="86287">MNPLFLPAHISALITLLFFHVQGSKLGSSAKPGCQQKCGNLTIPYPFGIGKGCCFAEEFEVACNDSRIANLPYFEGTVVYQISEDSFGIMGQALSFTYNRSSGKNLQNEAPGEDFLGPHFSFSHTRNKFVAIGCDIFAYLTDAKTNEFVTGCAALGNSSDISPSASSSPCSGVGCCQASLPKDLTDSKSFLHTINTRAMSWSSNSSRCGFLILAAKEFSDFGKFNMSKCDETYQVPIVLDWSIGNLSCQEAKKRTDYACHDNSYCVNSTRGVGYQCRCSPGYEGNPYLPNGCEASENEIQAMFFTKDPNFLFTPILVKGMKLLVHFLSLFADVDECETQESNNCPMEALCLNTPGGYLCTCFPGYKSDRKHIGKLVCVPERRNRIIVLSIELGIGLTFSLLMIILIATLLYHKLRKKKDEIRKKNFFRRNGGLLLKQQMSSSRGSISETKIFTKEELYKATNNFSENRVLGKGGLGTVYKGMLLDGSIVAVKKSNKVNEDQIVQFINEVSILSQINHRHIVKLLGCCLETEVPLLVYEYVSNGTLSNHLHDESNVRTISWENRLRIAGESAGALAYMHSHASTAIFHRDIKSSNILLDENFRAVISDFGLSRSVPTDKSHLTTLVGGTFGYLDPEYLMTGQLNDRSDVYAFGVVLAELLTGQKAVSSDKENEGLVIQFQSWMNEGRLFNILDGTVSTEGQHEEITVVAMLAKKCMELNSRNRPTMKEVAVELDKLMMARKSLVDEKTVHEDDGCLVGQSSYCCKTDIIPEGNEEYLYSF</sequence>
<feature type="signal peptide" evidence="15">
    <location>
        <begin position="1"/>
        <end position="23"/>
    </location>
</feature>
<keyword evidence="18" id="KW-1185">Reference proteome</keyword>
<keyword evidence="9" id="KW-1015">Disulfide bond</keyword>
<reference evidence="19" key="1">
    <citation type="submission" date="2025-08" db="UniProtKB">
        <authorList>
            <consortium name="RefSeq"/>
        </authorList>
    </citation>
    <scope>IDENTIFICATION</scope>
    <source>
        <tissue evidence="19">Leaves</tissue>
    </source>
</reference>
<dbReference type="Pfam" id="PF00069">
    <property type="entry name" value="Pkinase"/>
    <property type="match status" value="1"/>
</dbReference>
<dbReference type="PROSITE" id="PS50026">
    <property type="entry name" value="EGF_3"/>
    <property type="match status" value="1"/>
</dbReference>
<feature type="transmembrane region" description="Helical" evidence="14">
    <location>
        <begin position="385"/>
        <end position="411"/>
    </location>
</feature>
<dbReference type="InterPro" id="IPR025287">
    <property type="entry name" value="WAK_GUB"/>
</dbReference>
<dbReference type="Proteomes" id="UP001652660">
    <property type="component" value="Chromosome 9e"/>
</dbReference>
<dbReference type="GeneID" id="113709893"/>
<evidence type="ECO:0000256" key="2">
    <source>
        <dbReference type="ARBA" id="ARBA00022527"/>
    </source>
</evidence>
<dbReference type="InterPro" id="IPR000719">
    <property type="entry name" value="Prot_kinase_dom"/>
</dbReference>
<dbReference type="InterPro" id="IPR018097">
    <property type="entry name" value="EGF_Ca-bd_CS"/>
</dbReference>
<feature type="domain" description="EGF-like" evidence="17">
    <location>
        <begin position="332"/>
        <end position="371"/>
    </location>
</feature>
<dbReference type="InterPro" id="IPR011009">
    <property type="entry name" value="Kinase-like_dom_sf"/>
</dbReference>
<evidence type="ECO:0000256" key="9">
    <source>
        <dbReference type="ARBA" id="ARBA00023157"/>
    </source>
</evidence>
<comment type="subcellular location">
    <subcellularLocation>
        <location evidence="1">Membrane</location>
        <topology evidence="1">Single-pass type I membrane protein</topology>
    </subcellularLocation>
</comment>
<gene>
    <name evidence="19" type="primary">LOC113709893</name>
</gene>
<dbReference type="PROSITE" id="PS01187">
    <property type="entry name" value="EGF_CA"/>
    <property type="match status" value="1"/>
</dbReference>
<keyword evidence="14" id="KW-1133">Transmembrane helix</keyword>
<evidence type="ECO:0000256" key="5">
    <source>
        <dbReference type="ARBA" id="ARBA00022729"/>
    </source>
</evidence>
<evidence type="ECO:0000256" key="15">
    <source>
        <dbReference type="SAM" id="SignalP"/>
    </source>
</evidence>
<dbReference type="PROSITE" id="PS50011">
    <property type="entry name" value="PROTEIN_KINASE_DOM"/>
    <property type="match status" value="1"/>
</dbReference>
<comment type="catalytic activity">
    <reaction evidence="11">
        <text>L-seryl-[protein] + ATP = O-phospho-L-seryl-[protein] + ADP + H(+)</text>
        <dbReference type="Rhea" id="RHEA:17989"/>
        <dbReference type="Rhea" id="RHEA-COMP:9863"/>
        <dbReference type="Rhea" id="RHEA-COMP:11604"/>
        <dbReference type="ChEBI" id="CHEBI:15378"/>
        <dbReference type="ChEBI" id="CHEBI:29999"/>
        <dbReference type="ChEBI" id="CHEBI:30616"/>
        <dbReference type="ChEBI" id="CHEBI:83421"/>
        <dbReference type="ChEBI" id="CHEBI:456216"/>
    </reaction>
</comment>
<organism evidence="18 19">
    <name type="scientific">Coffea arabica</name>
    <name type="common">Arabian coffee</name>
    <dbReference type="NCBI Taxonomy" id="13443"/>
    <lineage>
        <taxon>Eukaryota</taxon>
        <taxon>Viridiplantae</taxon>
        <taxon>Streptophyta</taxon>
        <taxon>Embryophyta</taxon>
        <taxon>Tracheophyta</taxon>
        <taxon>Spermatophyta</taxon>
        <taxon>Magnoliopsida</taxon>
        <taxon>eudicotyledons</taxon>
        <taxon>Gunneridae</taxon>
        <taxon>Pentapetalae</taxon>
        <taxon>asterids</taxon>
        <taxon>lamiids</taxon>
        <taxon>Gentianales</taxon>
        <taxon>Rubiaceae</taxon>
        <taxon>Ixoroideae</taxon>
        <taxon>Gardenieae complex</taxon>
        <taxon>Bertiereae - Coffeeae clade</taxon>
        <taxon>Coffeeae</taxon>
        <taxon>Coffea</taxon>
    </lineage>
</organism>
<keyword evidence="7" id="KW-0418">Kinase</keyword>
<evidence type="ECO:0000313" key="19">
    <source>
        <dbReference type="RefSeq" id="XP_071921857.1"/>
    </source>
</evidence>
<keyword evidence="14" id="KW-0812">Transmembrane</keyword>
<keyword evidence="8" id="KW-0067">ATP-binding</keyword>
<comment type="catalytic activity">
    <reaction evidence="12">
        <text>L-threonyl-[protein] + ATP = O-phospho-L-threonyl-[protein] + ADP + H(+)</text>
        <dbReference type="Rhea" id="RHEA:46608"/>
        <dbReference type="Rhea" id="RHEA-COMP:11060"/>
        <dbReference type="Rhea" id="RHEA-COMP:11605"/>
        <dbReference type="ChEBI" id="CHEBI:15378"/>
        <dbReference type="ChEBI" id="CHEBI:30013"/>
        <dbReference type="ChEBI" id="CHEBI:30616"/>
        <dbReference type="ChEBI" id="CHEBI:61977"/>
        <dbReference type="ChEBI" id="CHEBI:456216"/>
    </reaction>
</comment>
<dbReference type="Pfam" id="PF07645">
    <property type="entry name" value="EGF_CA"/>
    <property type="match status" value="1"/>
</dbReference>
<dbReference type="Gene3D" id="1.10.510.10">
    <property type="entry name" value="Transferase(Phosphotransferase) domain 1"/>
    <property type="match status" value="1"/>
</dbReference>
<dbReference type="PANTHER" id="PTHR27005:SF353">
    <property type="entry name" value="WALL-ASSOCIATED RECEPTOR KINASE-LIKE 22"/>
    <property type="match status" value="1"/>
</dbReference>
<evidence type="ECO:0000256" key="13">
    <source>
        <dbReference type="PROSITE-ProRule" id="PRU00076"/>
    </source>
</evidence>
<protein>
    <submittedName>
        <fullName evidence="19">Wall-associated receptor kinase 5-like</fullName>
    </submittedName>
</protein>
<evidence type="ECO:0000256" key="14">
    <source>
        <dbReference type="SAM" id="Phobius"/>
    </source>
</evidence>
<dbReference type="SUPFAM" id="SSF56112">
    <property type="entry name" value="Protein kinase-like (PK-like)"/>
    <property type="match status" value="1"/>
</dbReference>
<dbReference type="SMART" id="SM00220">
    <property type="entry name" value="S_TKc"/>
    <property type="match status" value="1"/>
</dbReference>
<dbReference type="PROSITE" id="PS00108">
    <property type="entry name" value="PROTEIN_KINASE_ST"/>
    <property type="match status" value="1"/>
</dbReference>
<dbReference type="InterPro" id="IPR049883">
    <property type="entry name" value="NOTCH1_EGF-like"/>
</dbReference>
<evidence type="ECO:0000313" key="18">
    <source>
        <dbReference type="Proteomes" id="UP001652660"/>
    </source>
</evidence>
<evidence type="ECO:0000256" key="12">
    <source>
        <dbReference type="ARBA" id="ARBA00047951"/>
    </source>
</evidence>
<dbReference type="Gene3D" id="3.30.200.20">
    <property type="entry name" value="Phosphorylase Kinase, domain 1"/>
    <property type="match status" value="1"/>
</dbReference>
<dbReference type="Gene3D" id="2.10.25.10">
    <property type="entry name" value="Laminin"/>
    <property type="match status" value="2"/>
</dbReference>
<evidence type="ECO:0000256" key="7">
    <source>
        <dbReference type="ARBA" id="ARBA00022777"/>
    </source>
</evidence>
<keyword evidence="14" id="KW-0472">Membrane</keyword>
<dbReference type="SUPFAM" id="SSF57196">
    <property type="entry name" value="EGF/Laminin"/>
    <property type="match status" value="1"/>
</dbReference>
<keyword evidence="2" id="KW-0723">Serine/threonine-protein kinase</keyword>